<feature type="transmembrane region" description="Helical" evidence="1">
    <location>
        <begin position="7"/>
        <end position="24"/>
    </location>
</feature>
<proteinExistence type="predicted"/>
<dbReference type="InterPro" id="IPR022553">
    <property type="entry name" value="DUF2645"/>
</dbReference>
<gene>
    <name evidence="2" type="ORF">Xedl_03139</name>
</gene>
<keyword evidence="1" id="KW-0812">Transmembrane</keyword>
<dbReference type="STRING" id="1873482.Xedl_03139"/>
<dbReference type="Proteomes" id="UP000186268">
    <property type="component" value="Unassembled WGS sequence"/>
</dbReference>
<name>A0A1Q5TKT7_9GAMM</name>
<keyword evidence="1" id="KW-1133">Transmembrane helix</keyword>
<keyword evidence="1" id="KW-0472">Membrane</keyword>
<dbReference type="AlphaFoldDB" id="A0A1Q5TKT7"/>
<accession>A0A1Q5TKT7</accession>
<dbReference type="EMBL" id="MKGQ01000030">
    <property type="protein sequence ID" value="OKP00824.1"/>
    <property type="molecule type" value="Genomic_DNA"/>
</dbReference>
<evidence type="ECO:0000256" key="1">
    <source>
        <dbReference type="SAM" id="Phobius"/>
    </source>
</evidence>
<evidence type="ECO:0000313" key="3">
    <source>
        <dbReference type="Proteomes" id="UP000186268"/>
    </source>
</evidence>
<organism evidence="2 3">
    <name type="scientific">Xenorhabdus eapokensis</name>
    <dbReference type="NCBI Taxonomy" id="1873482"/>
    <lineage>
        <taxon>Bacteria</taxon>
        <taxon>Pseudomonadati</taxon>
        <taxon>Pseudomonadota</taxon>
        <taxon>Gammaproteobacteria</taxon>
        <taxon>Enterobacterales</taxon>
        <taxon>Morganellaceae</taxon>
        <taxon>Xenorhabdus</taxon>
    </lineage>
</organism>
<evidence type="ECO:0000313" key="2">
    <source>
        <dbReference type="EMBL" id="OKP00824.1"/>
    </source>
</evidence>
<keyword evidence="3" id="KW-1185">Reference proteome</keyword>
<dbReference type="Pfam" id="PF10840">
    <property type="entry name" value="DUF2645"/>
    <property type="match status" value="1"/>
</dbReference>
<comment type="caution">
    <text evidence="2">The sequence shown here is derived from an EMBL/GenBank/DDBJ whole genome shotgun (WGS) entry which is preliminary data.</text>
</comment>
<reference evidence="2 3" key="1">
    <citation type="submission" date="2016-09" db="EMBL/GenBank/DDBJ databases">
        <title>Xenorhabdus thuongxuanensis sp. nov. and Xenorhabdus eapokensis sp. nov., isolated from Steinernema species.</title>
        <authorList>
            <person name="Kaempfer P."/>
            <person name="Tobias N.J."/>
            <person name="Phan Ke L."/>
            <person name="Bode H.B."/>
            <person name="Glaeser S.P."/>
        </authorList>
    </citation>
    <scope>NUCLEOTIDE SEQUENCE [LARGE SCALE GENOMIC DNA]</scope>
    <source>
        <strain evidence="2 3">DL20</strain>
    </source>
</reference>
<protein>
    <submittedName>
        <fullName evidence="2">Membrane protein</fullName>
    </submittedName>
</protein>
<sequence>MSSKIKYIIYYVFCLFIIYSFSFFEEEIYIDGMEIKNACVAHRTFVADDTRDVSAPVAALFILPLLFKTMKLKFKSSKINVMLISLIMYWTWRFFIRIIFC</sequence>
<feature type="transmembrane region" description="Helical" evidence="1">
    <location>
        <begin position="81"/>
        <end position="100"/>
    </location>
</feature>